<dbReference type="InterPro" id="IPR040756">
    <property type="entry name" value="Peptidase_M61_N"/>
</dbReference>
<evidence type="ECO:0000313" key="4">
    <source>
        <dbReference type="Proteomes" id="UP000298058"/>
    </source>
</evidence>
<evidence type="ECO:0000259" key="2">
    <source>
        <dbReference type="Pfam" id="PF17899"/>
    </source>
</evidence>
<reference evidence="3" key="1">
    <citation type="journal article" date="2019" name="PLoS Negl. Trop. Dis.">
        <title>Revisiting the worldwide diversity of Leptospira species in the environment.</title>
        <authorList>
            <person name="Vincent A.T."/>
            <person name="Schiettekatte O."/>
            <person name="Bourhy P."/>
            <person name="Veyrier F.J."/>
            <person name="Picardeau M."/>
        </authorList>
    </citation>
    <scope>NUCLEOTIDE SEQUENCE [LARGE SCALE GENOMIC DNA]</scope>
    <source>
        <strain evidence="3">201300427</strain>
    </source>
</reference>
<dbReference type="OrthoDB" id="9778516at2"/>
<dbReference type="EMBL" id="RQHW01000028">
    <property type="protein sequence ID" value="TGN19767.1"/>
    <property type="molecule type" value="Genomic_DNA"/>
</dbReference>
<dbReference type="Gene3D" id="2.30.42.10">
    <property type="match status" value="1"/>
</dbReference>
<dbReference type="AlphaFoldDB" id="A0A4R9M231"/>
<gene>
    <name evidence="3" type="ORF">EHS15_07145</name>
</gene>
<sequence>MGKEKETNRIPTEEKKQSIPTCSFTVGIQDLNKHYFKVRLQMETDAEETVLALPAWTPGSYMIRDYSTHLHKFISYNPLTQEEVKSEQIDLNRWKVKNNKQAFVAEYIIYAFEDYSVRTNYLDSEFGFINPSALFLYPEGNLQTAVSVRFETENTFANTFTSLRKEGPHHYLAEDFDELYDSPFHLTNQTSIRFRSDQCEHELLIEGNVPYSFKEKLASDLQKITSKQIEWMESCPNSYYLFVLNLSQPAYGGLEHKASSINFFSPDQIHEDEDYKRLLELLSHEYFHLWNVKRIRPVALGPFDYQSPNLTKELWIAEGVTSFYDIHFLYLAGFLTKEEYLSRIQNDVLSLDDTNAEDWMSLEESSFTAWTKYYKRNGNSHNINVSYYTKGAALVLCMVIFLLKETNGTKSFRDIMLLLYKRYYLEKQRGFTKQEFFDTAKEATGVDLKKEFDGLLTTAKRIPIEEYLKWIGLQKIESEWVADLRFKTKDKNGNLFVQKISHKDDGIVPDLQLEDEIVAINGKRMNSSLLQKLEKQLQPKEKIHVLLSRYGRMKEIILEVAGAYKNRKLGYIEIIPQEVKEIQNQFFKKD</sequence>
<dbReference type="Gene3D" id="2.60.40.3650">
    <property type="match status" value="1"/>
</dbReference>
<comment type="caution">
    <text evidence="3">The sequence shown here is derived from an EMBL/GenBank/DDBJ whole genome shotgun (WGS) entry which is preliminary data.</text>
</comment>
<dbReference type="InterPro" id="IPR027268">
    <property type="entry name" value="Peptidase_M4/M1_CTD_sf"/>
</dbReference>
<feature type="domain" description="Peptidase M61 catalytic" evidence="1">
    <location>
        <begin position="278"/>
        <end position="393"/>
    </location>
</feature>
<evidence type="ECO:0000313" key="3">
    <source>
        <dbReference type="EMBL" id="TGN19767.1"/>
    </source>
</evidence>
<organism evidence="3 4">
    <name type="scientific">Leptospira idonii</name>
    <dbReference type="NCBI Taxonomy" id="1193500"/>
    <lineage>
        <taxon>Bacteria</taxon>
        <taxon>Pseudomonadati</taxon>
        <taxon>Spirochaetota</taxon>
        <taxon>Spirochaetia</taxon>
        <taxon>Leptospirales</taxon>
        <taxon>Leptospiraceae</taxon>
        <taxon>Leptospira</taxon>
    </lineage>
</organism>
<proteinExistence type="predicted"/>
<dbReference type="Gene3D" id="1.10.390.10">
    <property type="entry name" value="Neutral Protease Domain 2"/>
    <property type="match status" value="1"/>
</dbReference>
<keyword evidence="4" id="KW-1185">Reference proteome</keyword>
<feature type="domain" description="Peptidase M61 N-terminal" evidence="2">
    <location>
        <begin position="24"/>
        <end position="186"/>
    </location>
</feature>
<dbReference type="Proteomes" id="UP000298058">
    <property type="component" value="Unassembled WGS sequence"/>
</dbReference>
<accession>A0A4R9M231</accession>
<name>A0A4R9M231_9LEPT</name>
<dbReference type="InterPro" id="IPR024191">
    <property type="entry name" value="Peptidase_M61"/>
</dbReference>
<dbReference type="SUPFAM" id="SSF55486">
    <property type="entry name" value="Metalloproteases ('zincins'), catalytic domain"/>
    <property type="match status" value="1"/>
</dbReference>
<dbReference type="Pfam" id="PF05299">
    <property type="entry name" value="Peptidase_M61"/>
    <property type="match status" value="1"/>
</dbReference>
<dbReference type="InterPro" id="IPR007963">
    <property type="entry name" value="Peptidase_M61_catalytic"/>
</dbReference>
<protein>
    <submittedName>
        <fullName evidence="3">M61 family peptidase</fullName>
    </submittedName>
</protein>
<dbReference type="PIRSF" id="PIRSF016493">
    <property type="entry name" value="Glycyl_aminpptds"/>
    <property type="match status" value="1"/>
</dbReference>
<dbReference type="InterPro" id="IPR036034">
    <property type="entry name" value="PDZ_sf"/>
</dbReference>
<evidence type="ECO:0000259" key="1">
    <source>
        <dbReference type="Pfam" id="PF05299"/>
    </source>
</evidence>
<dbReference type="Pfam" id="PF17899">
    <property type="entry name" value="Peptidase_M61_N"/>
    <property type="match status" value="1"/>
</dbReference>